<dbReference type="NCBIfam" id="TIGR01760">
    <property type="entry name" value="tape_meas_TP901"/>
    <property type="match status" value="1"/>
</dbReference>
<dbReference type="RefSeq" id="WP_090222201.1">
    <property type="nucleotide sequence ID" value="NZ_FOZP01000001.1"/>
</dbReference>
<feature type="coiled-coil region" evidence="2">
    <location>
        <begin position="412"/>
        <end position="459"/>
    </location>
</feature>
<name>A0A1I6NSJ0_9FLAO</name>
<dbReference type="OrthoDB" id="1414895at2"/>
<evidence type="ECO:0000259" key="3">
    <source>
        <dbReference type="Pfam" id="PF10145"/>
    </source>
</evidence>
<dbReference type="PANTHER" id="PTHR37813">
    <property type="entry name" value="FELS-2 PROPHAGE PROTEIN"/>
    <property type="match status" value="1"/>
</dbReference>
<reference evidence="5" key="1">
    <citation type="submission" date="2016-10" db="EMBL/GenBank/DDBJ databases">
        <authorList>
            <person name="Varghese N."/>
            <person name="Submissions S."/>
        </authorList>
    </citation>
    <scope>NUCLEOTIDE SEQUENCE [LARGE SCALE GENOMIC DNA]</scope>
    <source>
        <strain evidence="5">DSM 24450</strain>
    </source>
</reference>
<feature type="domain" description="Phage tail tape measure protein" evidence="3">
    <location>
        <begin position="106"/>
        <end position="275"/>
    </location>
</feature>
<keyword evidence="2" id="KW-0175">Coiled coil</keyword>
<gene>
    <name evidence="4" type="ORF">SAMN04488006_0491</name>
</gene>
<dbReference type="STRING" id="593133.SAMN04488006_0491"/>
<dbReference type="PANTHER" id="PTHR37813:SF1">
    <property type="entry name" value="FELS-2 PROPHAGE PROTEIN"/>
    <property type="match status" value="1"/>
</dbReference>
<dbReference type="Pfam" id="PF10145">
    <property type="entry name" value="PhageMin_Tail"/>
    <property type="match status" value="1"/>
</dbReference>
<sequence length="1250" mass="138580">MGAVRGENSLFFATGLDNSGLRQGALDAVNIVQGLGSTISKINPFAALTVGAITAMTIIADSAYKMSREFETAMKEVETISEATQKNYDKIAKSVFELSNISTDKPAQLAKAYYQIVSAGYDGAKGLKLLEVATKAATGGITDTETAADGLTTILNAFKLEAEESEAVADAMFQTVKLGKTTFSELAANMATVAPIAAASNISYQEILASIASLTKQGVPTAQAMTQIRQAIIGANQALGDGWSNAMSLQEAFQLIYEKADGSQVGVQKLVGSVEAVSAILGIAGKNAEGAAKDFEALSNSAGESEKAFSKMVGTNENQWKLFSNNIKGSLEGIGDGVLQLSTGLAKILNKAFEQSSKLREETAHNAAAYELLKNTLIDTNTEYDKKLEILKELKKDYPDYLESLDLDKIKNENLEDTLKEVKGTLEEINKLHERRLQLSGYEEGIDNLNRKKEELNAILQKNLSGFYSVVKEAQDFAKLNGIELNISLTEDPHILYQKIRSAFVTDKNNGIWDQLFGDANDITKRLFEFDNAITLFKDKSFNVTKELEKQTSELTKQEILLRDNEKGYKDVLSEIKKITELSKLDFYDKSYSYSKIKEAITERREVLKIINDINSITKESYQKNPNALAEYLKSENEEIKAAAEKRKAYLTFKPTGLENDDESFEKSLSNKKKQYEAYQLALLNNDKEFAEQLKVQYKLNEEDYITYLRNLYNAKEKADDKVKVLEALDKEGSGLNDRKAVDKIVTTVAPIQLRFTIDNTSIAAIELKIKKLYEEWNKAQFESERLSIAEKIKSEEKKLDEAKKSLDKQEDLYKDLNRTIASLSSKELRLLINNKKKELSEKLKDEKKYAAEIIKLKGEIEDAEQASADKTQQTIGDIIGVLNEASSLFRKFGDEDTAKLLDQLAGIAEGVSNIAIGVATGNPLAVIQGSLQVLNAAITVEIESDTAKFEKEIERLTIVLNRLSRDINDAIGIDKIDLRLDALREESELLKANKNALEAELEARKKIKFLGINVGDKGAGSGTDADKIKEFEDNIDELEHKLKNLQIEIYETLTATTSESITDSIVEGFKNGKSSIEDFAGTFEDLMKDAIIESFKLKYLENATNDFFELFGTLSESDKILTSAEINLLRSNFNELIQNSASEMEALNQILSDAGISGVVFGNSNNYQNSLTKALRREMTEETASVLSGIIRNVADDIKTGLNYSKTAIENLQLIKLYTSQTVEQLQFAVAELKDISKNTREHYLLDLG</sequence>
<protein>
    <submittedName>
        <fullName evidence="4">Phage tail tape measure protein, TP901 family, core region</fullName>
    </submittedName>
</protein>
<feature type="coiled-coil region" evidence="2">
    <location>
        <begin position="786"/>
        <end position="874"/>
    </location>
</feature>
<feature type="coiled-coil region" evidence="2">
    <location>
        <begin position="681"/>
        <end position="729"/>
    </location>
</feature>
<evidence type="ECO:0000256" key="1">
    <source>
        <dbReference type="ARBA" id="ARBA00022612"/>
    </source>
</evidence>
<feature type="coiled-coil region" evidence="2">
    <location>
        <begin position="947"/>
        <end position="1003"/>
    </location>
</feature>
<evidence type="ECO:0000313" key="4">
    <source>
        <dbReference type="EMBL" id="SFS30819.1"/>
    </source>
</evidence>
<dbReference type="AlphaFoldDB" id="A0A1I6NSJ0"/>
<dbReference type="EMBL" id="FOZP01000001">
    <property type="protein sequence ID" value="SFS30819.1"/>
    <property type="molecule type" value="Genomic_DNA"/>
</dbReference>
<accession>A0A1I6NSJ0</accession>
<proteinExistence type="predicted"/>
<evidence type="ECO:0000256" key="2">
    <source>
        <dbReference type="SAM" id="Coils"/>
    </source>
</evidence>
<dbReference type="InterPro" id="IPR010090">
    <property type="entry name" value="Phage_tape_meas"/>
</dbReference>
<dbReference type="Proteomes" id="UP000199312">
    <property type="component" value="Unassembled WGS sequence"/>
</dbReference>
<feature type="coiled-coil region" evidence="2">
    <location>
        <begin position="1029"/>
        <end position="1056"/>
    </location>
</feature>
<organism evidence="4 5">
    <name type="scientific">Lutibacter maritimus</name>
    <dbReference type="NCBI Taxonomy" id="593133"/>
    <lineage>
        <taxon>Bacteria</taxon>
        <taxon>Pseudomonadati</taxon>
        <taxon>Bacteroidota</taxon>
        <taxon>Flavobacteriia</taxon>
        <taxon>Flavobacteriales</taxon>
        <taxon>Flavobacteriaceae</taxon>
        <taxon>Lutibacter</taxon>
    </lineage>
</organism>
<evidence type="ECO:0000313" key="5">
    <source>
        <dbReference type="Proteomes" id="UP000199312"/>
    </source>
</evidence>
<keyword evidence="1" id="KW-1188">Viral release from host cell</keyword>
<keyword evidence="5" id="KW-1185">Reference proteome</keyword>